<feature type="transmembrane region" description="Helical" evidence="1">
    <location>
        <begin position="287"/>
        <end position="307"/>
    </location>
</feature>
<keyword evidence="1" id="KW-0472">Membrane</keyword>
<accession>A0A2U2IZD4</accession>
<dbReference type="Proteomes" id="UP000245916">
    <property type="component" value="Unassembled WGS sequence"/>
</dbReference>
<feature type="transmembrane region" description="Helical" evidence="1">
    <location>
        <begin position="170"/>
        <end position="190"/>
    </location>
</feature>
<feature type="transmembrane region" description="Helical" evidence="1">
    <location>
        <begin position="143"/>
        <end position="163"/>
    </location>
</feature>
<feature type="transmembrane region" description="Helical" evidence="1">
    <location>
        <begin position="51"/>
        <end position="69"/>
    </location>
</feature>
<feature type="transmembrane region" description="Helical" evidence="1">
    <location>
        <begin position="111"/>
        <end position="131"/>
    </location>
</feature>
<protein>
    <recommendedName>
        <fullName evidence="4">DUF2157 domain-containing protein</fullName>
    </recommendedName>
</protein>
<dbReference type="AlphaFoldDB" id="A0A2U2IZD4"/>
<feature type="transmembrane region" description="Helical" evidence="1">
    <location>
        <begin position="261"/>
        <end position="280"/>
    </location>
</feature>
<dbReference type="OrthoDB" id="9770600at2"/>
<name>A0A2U2IZD4_9SPHN</name>
<feature type="transmembrane region" description="Helical" evidence="1">
    <location>
        <begin position="235"/>
        <end position="255"/>
    </location>
</feature>
<keyword evidence="1" id="KW-0812">Transmembrane</keyword>
<gene>
    <name evidence="2" type="ORF">DF286_14835</name>
</gene>
<sequence length="359" mass="37678">MYSDSDLERAIAAGALTPEAAQALRDHVAARRATPAVDEEHFRLLTGFNDIFVAIAAIILLVAMSWIGASLRAADDWTGPSPYSGLFVAATAWGLAEFFTLRRRMALPSIVLLLAFVGGVFVAVAATAGLVVGESALNDNGSLAALLVAGSAAVAALSAWLHWLRFRVPITIAAGAASVVGVMLGTMAAAVGDTEALGDILLGFALLLGVGVFLFAMRWDSSDPRRETRRSDVAFWLHLLSAPLIVHPVFSLLGLTDGSATVLDAIVVLLVYVGLGLTALAIDRRALLVSALAYVLWALSDVLERFGAVELSFALTAFVIGSALLLLSAFWHVARRAVVTPLPAGLQSKLPVLDRTVTA</sequence>
<reference evidence="2 3" key="1">
    <citation type="submission" date="2018-05" db="EMBL/GenBank/DDBJ databases">
        <title>Genome of Sphingosinicella humi QZX222.</title>
        <authorList>
            <person name="Qiao Z."/>
            <person name="Wang G."/>
        </authorList>
    </citation>
    <scope>NUCLEOTIDE SEQUENCE [LARGE SCALE GENOMIC DNA]</scope>
    <source>
        <strain evidence="2 3">QZX222</strain>
    </source>
</reference>
<feature type="transmembrane region" description="Helical" evidence="1">
    <location>
        <begin position="196"/>
        <end position="215"/>
    </location>
</feature>
<keyword evidence="3" id="KW-1185">Reference proteome</keyword>
<evidence type="ECO:0000313" key="3">
    <source>
        <dbReference type="Proteomes" id="UP000245916"/>
    </source>
</evidence>
<feature type="transmembrane region" description="Helical" evidence="1">
    <location>
        <begin position="81"/>
        <end position="99"/>
    </location>
</feature>
<organism evidence="2 3">
    <name type="scientific">Allosphingosinicella humi</name>
    <dbReference type="NCBI Taxonomy" id="2068657"/>
    <lineage>
        <taxon>Bacteria</taxon>
        <taxon>Pseudomonadati</taxon>
        <taxon>Pseudomonadota</taxon>
        <taxon>Alphaproteobacteria</taxon>
        <taxon>Sphingomonadales</taxon>
        <taxon>Sphingomonadaceae</taxon>
        <taxon>Allosphingosinicella</taxon>
    </lineage>
</organism>
<keyword evidence="1" id="KW-1133">Transmembrane helix</keyword>
<dbReference type="EMBL" id="QFFF01000002">
    <property type="protein sequence ID" value="PWG01391.1"/>
    <property type="molecule type" value="Genomic_DNA"/>
</dbReference>
<comment type="caution">
    <text evidence="2">The sequence shown here is derived from an EMBL/GenBank/DDBJ whole genome shotgun (WGS) entry which is preliminary data.</text>
</comment>
<evidence type="ECO:0000256" key="1">
    <source>
        <dbReference type="SAM" id="Phobius"/>
    </source>
</evidence>
<dbReference type="RefSeq" id="WP_109272452.1">
    <property type="nucleotide sequence ID" value="NZ_QFFF01000002.1"/>
</dbReference>
<proteinExistence type="predicted"/>
<feature type="transmembrane region" description="Helical" evidence="1">
    <location>
        <begin position="313"/>
        <end position="334"/>
    </location>
</feature>
<evidence type="ECO:0008006" key="4">
    <source>
        <dbReference type="Google" id="ProtNLM"/>
    </source>
</evidence>
<evidence type="ECO:0000313" key="2">
    <source>
        <dbReference type="EMBL" id="PWG01391.1"/>
    </source>
</evidence>